<feature type="compositionally biased region" description="Polar residues" evidence="1">
    <location>
        <begin position="227"/>
        <end position="240"/>
    </location>
</feature>
<feature type="region of interest" description="Disordered" evidence="1">
    <location>
        <begin position="227"/>
        <end position="254"/>
    </location>
</feature>
<protein>
    <submittedName>
        <fullName evidence="2">Uncharacterized protein</fullName>
    </submittedName>
</protein>
<accession>A0AAW1I8C8</accession>
<evidence type="ECO:0000256" key="1">
    <source>
        <dbReference type="SAM" id="MobiDB-lite"/>
    </source>
</evidence>
<organism evidence="2 3">
    <name type="scientific">Popillia japonica</name>
    <name type="common">Japanese beetle</name>
    <dbReference type="NCBI Taxonomy" id="7064"/>
    <lineage>
        <taxon>Eukaryota</taxon>
        <taxon>Metazoa</taxon>
        <taxon>Ecdysozoa</taxon>
        <taxon>Arthropoda</taxon>
        <taxon>Hexapoda</taxon>
        <taxon>Insecta</taxon>
        <taxon>Pterygota</taxon>
        <taxon>Neoptera</taxon>
        <taxon>Endopterygota</taxon>
        <taxon>Coleoptera</taxon>
        <taxon>Polyphaga</taxon>
        <taxon>Scarabaeiformia</taxon>
        <taxon>Scarabaeidae</taxon>
        <taxon>Rutelinae</taxon>
        <taxon>Popillia</taxon>
    </lineage>
</organism>
<gene>
    <name evidence="2" type="ORF">QE152_g38295</name>
</gene>
<name>A0AAW1I8C8_POPJA</name>
<sequence length="335" mass="38621">MEDKPSEPYGERLHAAMIEKYPILRPKTIQNILCQKRVLLTTETIPPATVQQIRREVAIELGLLQETEQTEENTQEDVIADLQNEEQHQGNQTTESCYDIQLQRNIILHQGMDPTRMPRLPKLYFKKNTGRTIAEVNNLLRHRAHECNSLTQLQRLLYSAAATVLEMNDQKISTTQIKTKGGSYEVTTLNGQKIAERGLVEKQTTPNMPPWERRLVKKVNELRQKIGQLTQATRPNPSDKLSQKQYEHPEATEDAADDMRRQWMEKPLHGKYPTILQDPQAALQSECKVLKDATDKYLKTYIDWKEIEGTLQHHKNTSSPVRKGKFKDILIPVPC</sequence>
<comment type="caution">
    <text evidence="2">The sequence shown here is derived from an EMBL/GenBank/DDBJ whole genome shotgun (WGS) entry which is preliminary data.</text>
</comment>
<reference evidence="2 3" key="1">
    <citation type="journal article" date="2024" name="BMC Genomics">
        <title>De novo assembly and annotation of Popillia japonica's genome with initial clues to its potential as an invasive pest.</title>
        <authorList>
            <person name="Cucini C."/>
            <person name="Boschi S."/>
            <person name="Funari R."/>
            <person name="Cardaioli E."/>
            <person name="Iannotti N."/>
            <person name="Marturano G."/>
            <person name="Paoli F."/>
            <person name="Bruttini M."/>
            <person name="Carapelli A."/>
            <person name="Frati F."/>
            <person name="Nardi F."/>
        </authorList>
    </citation>
    <scope>NUCLEOTIDE SEQUENCE [LARGE SCALE GENOMIC DNA]</scope>
    <source>
        <strain evidence="2">DMR45628</strain>
    </source>
</reference>
<dbReference type="AlphaFoldDB" id="A0AAW1I8C8"/>
<dbReference type="EMBL" id="JASPKY010000809">
    <property type="protein sequence ID" value="KAK9685105.1"/>
    <property type="molecule type" value="Genomic_DNA"/>
</dbReference>
<proteinExistence type="predicted"/>
<keyword evidence="3" id="KW-1185">Reference proteome</keyword>
<dbReference type="Proteomes" id="UP001458880">
    <property type="component" value="Unassembled WGS sequence"/>
</dbReference>
<evidence type="ECO:0000313" key="3">
    <source>
        <dbReference type="Proteomes" id="UP001458880"/>
    </source>
</evidence>
<feature type="compositionally biased region" description="Basic and acidic residues" evidence="1">
    <location>
        <begin position="241"/>
        <end position="254"/>
    </location>
</feature>
<evidence type="ECO:0000313" key="2">
    <source>
        <dbReference type="EMBL" id="KAK9685105.1"/>
    </source>
</evidence>